<dbReference type="Proteomes" id="UP001457282">
    <property type="component" value="Unassembled WGS sequence"/>
</dbReference>
<protein>
    <submittedName>
        <fullName evidence="1">Uncharacterized protein</fullName>
    </submittedName>
</protein>
<dbReference type="InterPro" id="IPR043127">
    <property type="entry name" value="Sec-1-like_dom3a"/>
</dbReference>
<dbReference type="AlphaFoldDB" id="A0AAW1Y5G8"/>
<accession>A0AAW1Y5G8</accession>
<proteinExistence type="predicted"/>
<gene>
    <name evidence="1" type="ORF">M0R45_009936</name>
</gene>
<organism evidence="1 2">
    <name type="scientific">Rubus argutus</name>
    <name type="common">Southern blackberry</name>
    <dbReference type="NCBI Taxonomy" id="59490"/>
    <lineage>
        <taxon>Eukaryota</taxon>
        <taxon>Viridiplantae</taxon>
        <taxon>Streptophyta</taxon>
        <taxon>Embryophyta</taxon>
        <taxon>Tracheophyta</taxon>
        <taxon>Spermatophyta</taxon>
        <taxon>Magnoliopsida</taxon>
        <taxon>eudicotyledons</taxon>
        <taxon>Gunneridae</taxon>
        <taxon>Pentapetalae</taxon>
        <taxon>rosids</taxon>
        <taxon>fabids</taxon>
        <taxon>Rosales</taxon>
        <taxon>Rosaceae</taxon>
        <taxon>Rosoideae</taxon>
        <taxon>Rosoideae incertae sedis</taxon>
        <taxon>Rubus</taxon>
    </lineage>
</organism>
<name>A0AAW1Y5G8_RUBAR</name>
<sequence length="100" mass="11332">MALNLRQRQTECIARMLNLNQPVNATAGDREIEEEIIEKIVGGLFCVWPPFCVPIFRLSTWRTGRLKGEKGWMKSYELDSSDPFWAANGSLAFPEVAGEE</sequence>
<comment type="caution">
    <text evidence="1">The sequence shown here is derived from an EMBL/GenBank/DDBJ whole genome shotgun (WGS) entry which is preliminary data.</text>
</comment>
<dbReference type="EMBL" id="JBEDUW010000002">
    <property type="protein sequence ID" value="KAK9944363.1"/>
    <property type="molecule type" value="Genomic_DNA"/>
</dbReference>
<keyword evidence="2" id="KW-1185">Reference proteome</keyword>
<reference evidence="1 2" key="1">
    <citation type="journal article" date="2023" name="G3 (Bethesda)">
        <title>A chromosome-length genome assembly and annotation of blackberry (Rubus argutus, cv. 'Hillquist').</title>
        <authorList>
            <person name="Bruna T."/>
            <person name="Aryal R."/>
            <person name="Dudchenko O."/>
            <person name="Sargent D.J."/>
            <person name="Mead D."/>
            <person name="Buti M."/>
            <person name="Cavallini A."/>
            <person name="Hytonen T."/>
            <person name="Andres J."/>
            <person name="Pham M."/>
            <person name="Weisz D."/>
            <person name="Mascagni F."/>
            <person name="Usai G."/>
            <person name="Natali L."/>
            <person name="Bassil N."/>
            <person name="Fernandez G.E."/>
            <person name="Lomsadze A."/>
            <person name="Armour M."/>
            <person name="Olukolu B."/>
            <person name="Poorten T."/>
            <person name="Britton C."/>
            <person name="Davik J."/>
            <person name="Ashrafi H."/>
            <person name="Aiden E.L."/>
            <person name="Borodovsky M."/>
            <person name="Worthington M."/>
        </authorList>
    </citation>
    <scope>NUCLEOTIDE SEQUENCE [LARGE SCALE GENOMIC DNA]</scope>
    <source>
        <strain evidence="1">PI 553951</strain>
    </source>
</reference>
<evidence type="ECO:0000313" key="2">
    <source>
        <dbReference type="Proteomes" id="UP001457282"/>
    </source>
</evidence>
<evidence type="ECO:0000313" key="1">
    <source>
        <dbReference type="EMBL" id="KAK9944363.1"/>
    </source>
</evidence>
<dbReference type="Gene3D" id="3.90.830.10">
    <property type="entry name" value="Syntaxin Binding Protein 1, Chain A, domain 2"/>
    <property type="match status" value="1"/>
</dbReference>